<dbReference type="EMBL" id="AMQN01005645">
    <property type="status" value="NOT_ANNOTATED_CDS"/>
    <property type="molecule type" value="Genomic_DNA"/>
</dbReference>
<evidence type="ECO:0000313" key="3">
    <source>
        <dbReference type="Proteomes" id="UP000014760"/>
    </source>
</evidence>
<protein>
    <recommendedName>
        <fullName evidence="4">Reverse transcriptase domain-containing protein</fullName>
    </recommendedName>
</protein>
<reference evidence="2" key="3">
    <citation type="submission" date="2015-06" db="UniProtKB">
        <authorList>
            <consortium name="EnsemblMetazoa"/>
        </authorList>
    </citation>
    <scope>IDENTIFICATION</scope>
</reference>
<evidence type="ECO:0008006" key="4">
    <source>
        <dbReference type="Google" id="ProtNLM"/>
    </source>
</evidence>
<dbReference type="Proteomes" id="UP000014760">
    <property type="component" value="Unassembled WGS sequence"/>
</dbReference>
<feature type="non-terminal residue" evidence="1">
    <location>
        <position position="1"/>
    </location>
</feature>
<dbReference type="HOGENOM" id="CLU_3002381_0_0_1"/>
<gene>
    <name evidence="1" type="ORF">CAPTEDRAFT_112710</name>
</gene>
<sequence length="57" mass="6755">KAFDTLNYEILLFKLKHYGLHSSTIQLCQHYLTNRKQYVQIQDTKFSQLDINIGVPQ</sequence>
<accession>R7UYS2</accession>
<dbReference type="EMBL" id="KB296474">
    <property type="protein sequence ID" value="ELU11713.1"/>
    <property type="molecule type" value="Genomic_DNA"/>
</dbReference>
<name>R7UYS2_CAPTE</name>
<dbReference type="OrthoDB" id="6138379at2759"/>
<keyword evidence="3" id="KW-1185">Reference proteome</keyword>
<dbReference type="AlphaFoldDB" id="R7UYS2"/>
<evidence type="ECO:0000313" key="1">
    <source>
        <dbReference type="EMBL" id="ELU11713.1"/>
    </source>
</evidence>
<reference evidence="3" key="1">
    <citation type="submission" date="2012-12" db="EMBL/GenBank/DDBJ databases">
        <authorList>
            <person name="Hellsten U."/>
            <person name="Grimwood J."/>
            <person name="Chapman J.A."/>
            <person name="Shapiro H."/>
            <person name="Aerts A."/>
            <person name="Otillar R.P."/>
            <person name="Terry A.Y."/>
            <person name="Boore J.L."/>
            <person name="Simakov O."/>
            <person name="Marletaz F."/>
            <person name="Cho S.-J."/>
            <person name="Edsinger-Gonzales E."/>
            <person name="Havlak P."/>
            <person name="Kuo D.-H."/>
            <person name="Larsson T."/>
            <person name="Lv J."/>
            <person name="Arendt D."/>
            <person name="Savage R."/>
            <person name="Osoegawa K."/>
            <person name="de Jong P."/>
            <person name="Lindberg D.R."/>
            <person name="Seaver E.C."/>
            <person name="Weisblat D.A."/>
            <person name="Putnam N.H."/>
            <person name="Grigoriev I.V."/>
            <person name="Rokhsar D.S."/>
        </authorList>
    </citation>
    <scope>NUCLEOTIDE SEQUENCE</scope>
    <source>
        <strain evidence="3">I ESC-2004</strain>
    </source>
</reference>
<proteinExistence type="predicted"/>
<dbReference type="EnsemblMetazoa" id="CapteT112710">
    <property type="protein sequence ID" value="CapteP112710"/>
    <property type="gene ID" value="CapteG112710"/>
</dbReference>
<evidence type="ECO:0000313" key="2">
    <source>
        <dbReference type="EnsemblMetazoa" id="CapteP112710"/>
    </source>
</evidence>
<organism evidence="1">
    <name type="scientific">Capitella teleta</name>
    <name type="common">Polychaete worm</name>
    <dbReference type="NCBI Taxonomy" id="283909"/>
    <lineage>
        <taxon>Eukaryota</taxon>
        <taxon>Metazoa</taxon>
        <taxon>Spiralia</taxon>
        <taxon>Lophotrochozoa</taxon>
        <taxon>Annelida</taxon>
        <taxon>Polychaeta</taxon>
        <taxon>Sedentaria</taxon>
        <taxon>Scolecida</taxon>
        <taxon>Capitellidae</taxon>
        <taxon>Capitella</taxon>
    </lineage>
</organism>
<reference evidence="1 3" key="2">
    <citation type="journal article" date="2013" name="Nature">
        <title>Insights into bilaterian evolution from three spiralian genomes.</title>
        <authorList>
            <person name="Simakov O."/>
            <person name="Marletaz F."/>
            <person name="Cho S.J."/>
            <person name="Edsinger-Gonzales E."/>
            <person name="Havlak P."/>
            <person name="Hellsten U."/>
            <person name="Kuo D.H."/>
            <person name="Larsson T."/>
            <person name="Lv J."/>
            <person name="Arendt D."/>
            <person name="Savage R."/>
            <person name="Osoegawa K."/>
            <person name="de Jong P."/>
            <person name="Grimwood J."/>
            <person name="Chapman J.A."/>
            <person name="Shapiro H."/>
            <person name="Aerts A."/>
            <person name="Otillar R.P."/>
            <person name="Terry A.Y."/>
            <person name="Boore J.L."/>
            <person name="Grigoriev I.V."/>
            <person name="Lindberg D.R."/>
            <person name="Seaver E.C."/>
            <person name="Weisblat D.A."/>
            <person name="Putnam N.H."/>
            <person name="Rokhsar D.S."/>
        </authorList>
    </citation>
    <scope>NUCLEOTIDE SEQUENCE</scope>
    <source>
        <strain evidence="1 3">I ESC-2004</strain>
    </source>
</reference>